<proteinExistence type="predicted"/>
<reference evidence="1 2" key="1">
    <citation type="journal article" date="2010" name="BMC Genomics">
        <title>Genome comparison of the epiphytic bacteria Erwinia billingiae and E. tasmaniensis with the pear pathogen E. pyrifoliae.</title>
        <authorList>
            <person name="Kube M."/>
            <person name="Migdoll A.M."/>
            <person name="Gehring I."/>
            <person name="Heitmann K."/>
            <person name="Mayer Y."/>
            <person name="Kuhl H."/>
            <person name="Knaust F."/>
            <person name="Geider K."/>
            <person name="Reinhardt R."/>
        </authorList>
    </citation>
    <scope>NUCLEOTIDE SEQUENCE [LARGE SCALE GENOMIC DNA]</scope>
    <source>
        <strain evidence="1 2">Eb661</strain>
    </source>
</reference>
<gene>
    <name evidence="1" type="ordered locus">EbC_25460</name>
</gene>
<dbReference type="EMBL" id="FP236843">
    <property type="protein sequence ID" value="CAX60077.1"/>
    <property type="molecule type" value="Genomic_DNA"/>
</dbReference>
<protein>
    <submittedName>
        <fullName evidence="1">Uncharacterized protein</fullName>
    </submittedName>
</protein>
<evidence type="ECO:0000313" key="1">
    <source>
        <dbReference type="EMBL" id="CAX60077.1"/>
    </source>
</evidence>
<dbReference type="KEGG" id="ebi:EbC_25460"/>
<dbReference type="HOGENOM" id="CLU_2537370_0_0_6"/>
<organism evidence="2">
    <name type="scientific">Erwinia billingiae (strain Eb661)</name>
    <dbReference type="NCBI Taxonomy" id="634500"/>
    <lineage>
        <taxon>Bacteria</taxon>
        <taxon>Pseudomonadati</taxon>
        <taxon>Pseudomonadota</taxon>
        <taxon>Gammaproteobacteria</taxon>
        <taxon>Enterobacterales</taxon>
        <taxon>Erwiniaceae</taxon>
        <taxon>Erwinia</taxon>
    </lineage>
</organism>
<dbReference type="STRING" id="634500.EbC_25460"/>
<sequence length="83" mass="9629">MHIHPNAQRLYLNSPDHPVPLCQFLHSAQVSALPEKASVNAARDRIFYLIFTFTQAAIPPRFFRQKLNSSAEQARRFFRRFSG</sequence>
<keyword evidence="2" id="KW-1185">Reference proteome</keyword>
<dbReference type="AlphaFoldDB" id="D8MTC0"/>
<accession>D8MTC0</accession>
<dbReference type="Proteomes" id="UP000008793">
    <property type="component" value="Chromosome"/>
</dbReference>
<evidence type="ECO:0000313" key="2">
    <source>
        <dbReference type="Proteomes" id="UP000008793"/>
    </source>
</evidence>
<name>D8MTC0_ERWBE</name>